<dbReference type="GO" id="GO:0008270">
    <property type="term" value="F:zinc ion binding"/>
    <property type="evidence" value="ECO:0007669"/>
    <property type="project" value="InterPro"/>
</dbReference>
<dbReference type="CDD" id="cd00085">
    <property type="entry name" value="HNHc"/>
    <property type="match status" value="1"/>
</dbReference>
<name>A0A318ENG7_9FIRM</name>
<dbReference type="Proteomes" id="UP000247523">
    <property type="component" value="Unassembled WGS sequence"/>
</dbReference>
<dbReference type="AlphaFoldDB" id="A0A318ENG7"/>
<dbReference type="InterPro" id="IPR003615">
    <property type="entry name" value="HNH_nuc"/>
</dbReference>
<evidence type="ECO:0000259" key="1">
    <source>
        <dbReference type="SMART" id="SM00507"/>
    </source>
</evidence>
<dbReference type="Pfam" id="PF01844">
    <property type="entry name" value="HNH"/>
    <property type="match status" value="1"/>
</dbReference>
<reference evidence="2 3" key="1">
    <citation type="submission" date="2018-05" db="EMBL/GenBank/DDBJ databases">
        <title>Genomic Encyclopedia of Type Strains, Phase IV (KMG-IV): sequencing the most valuable type-strain genomes for metagenomic binning, comparative biology and taxonomic classification.</title>
        <authorList>
            <person name="Goeker M."/>
        </authorList>
    </citation>
    <scope>NUCLEOTIDE SEQUENCE [LARGE SCALE GENOMIC DNA]</scope>
    <source>
        <strain evidence="2 3">DSM 28816</strain>
    </source>
</reference>
<gene>
    <name evidence="2" type="ORF">C8E03_103217</name>
</gene>
<comment type="caution">
    <text evidence="2">The sequence shown here is derived from an EMBL/GenBank/DDBJ whole genome shotgun (WGS) entry which is preliminary data.</text>
</comment>
<dbReference type="RefSeq" id="WP_110290804.1">
    <property type="nucleotide sequence ID" value="NZ_QICS01000003.1"/>
</dbReference>
<dbReference type="SMART" id="SM00507">
    <property type="entry name" value="HNHc"/>
    <property type="match status" value="1"/>
</dbReference>
<dbReference type="Gene3D" id="1.10.30.50">
    <property type="match status" value="1"/>
</dbReference>
<evidence type="ECO:0000313" key="2">
    <source>
        <dbReference type="EMBL" id="PXV91659.1"/>
    </source>
</evidence>
<protein>
    <submittedName>
        <fullName evidence="2">Uncharacterized protein (TIGR02646 family)</fullName>
    </submittedName>
</protein>
<evidence type="ECO:0000313" key="3">
    <source>
        <dbReference type="Proteomes" id="UP000247523"/>
    </source>
</evidence>
<organism evidence="2 3">
    <name type="scientific">Lachnotalea glycerini</name>
    <dbReference type="NCBI Taxonomy" id="1763509"/>
    <lineage>
        <taxon>Bacteria</taxon>
        <taxon>Bacillati</taxon>
        <taxon>Bacillota</taxon>
        <taxon>Clostridia</taxon>
        <taxon>Lachnospirales</taxon>
        <taxon>Lachnospiraceae</taxon>
        <taxon>Lachnotalea</taxon>
    </lineage>
</organism>
<dbReference type="InterPro" id="IPR002711">
    <property type="entry name" value="HNH"/>
</dbReference>
<accession>A0A318ENG7</accession>
<dbReference type="EMBL" id="QICS01000003">
    <property type="protein sequence ID" value="PXV91659.1"/>
    <property type="molecule type" value="Genomic_DNA"/>
</dbReference>
<dbReference type="GO" id="GO:0004519">
    <property type="term" value="F:endonuclease activity"/>
    <property type="evidence" value="ECO:0007669"/>
    <property type="project" value="InterPro"/>
</dbReference>
<feature type="domain" description="HNH nuclease" evidence="1">
    <location>
        <begin position="23"/>
        <end position="82"/>
    </location>
</feature>
<proteinExistence type="predicted"/>
<sequence>MVEIKKIRPSRTYTGEIWRTNKSNKKRLVKDFNGRCAYCDDFHLYSGGYNSYHVEHFAPKEHFPNLKYTYDNLLYSCPYCNISKSDKWPSSDAKINIIDDIGFLDPCEDDYYNHLKRKESGEIVPETKLGEYIYFELQLYLKRHCLIYNLDRIRIKQLELKKEITKRESDGKNVDKLNTAYSELCVLFCEYFDLFALDCEE</sequence>
<dbReference type="GO" id="GO:0003676">
    <property type="term" value="F:nucleic acid binding"/>
    <property type="evidence" value="ECO:0007669"/>
    <property type="project" value="InterPro"/>
</dbReference>